<feature type="compositionally biased region" description="Low complexity" evidence="7">
    <location>
        <begin position="342"/>
        <end position="365"/>
    </location>
</feature>
<evidence type="ECO:0000313" key="12">
    <source>
        <dbReference type="Proteomes" id="UP001583186"/>
    </source>
</evidence>
<dbReference type="EC" id="1.14.11.66" evidence="2"/>
<feature type="region of interest" description="Disordered" evidence="7">
    <location>
        <begin position="318"/>
        <end position="446"/>
    </location>
</feature>
<dbReference type="PROSITE" id="PS51184">
    <property type="entry name" value="JMJC"/>
    <property type="match status" value="1"/>
</dbReference>
<feature type="region of interest" description="Disordered" evidence="7">
    <location>
        <begin position="477"/>
        <end position="496"/>
    </location>
</feature>
<dbReference type="Pfam" id="PF02375">
    <property type="entry name" value="JmjN"/>
    <property type="match status" value="1"/>
</dbReference>
<feature type="region of interest" description="Disordered" evidence="7">
    <location>
        <begin position="34"/>
        <end position="148"/>
    </location>
</feature>
<protein>
    <recommendedName>
        <fullName evidence="2">[histone H3]-trimethyl-L-lysine(9) demethylase</fullName>
        <ecNumber evidence="2">1.14.11.66</ecNumber>
    </recommendedName>
</protein>
<dbReference type="InterPro" id="IPR003347">
    <property type="entry name" value="JmjC_dom"/>
</dbReference>
<dbReference type="InterPro" id="IPR003349">
    <property type="entry name" value="JmjN"/>
</dbReference>
<feature type="compositionally biased region" description="Low complexity" evidence="7">
    <location>
        <begin position="34"/>
        <end position="56"/>
    </location>
</feature>
<evidence type="ECO:0000256" key="5">
    <source>
        <dbReference type="ARBA" id="ARBA00022833"/>
    </source>
</evidence>
<organism evidence="11 12">
    <name type="scientific">Sporothrix stenoceras</name>
    <dbReference type="NCBI Taxonomy" id="5173"/>
    <lineage>
        <taxon>Eukaryota</taxon>
        <taxon>Fungi</taxon>
        <taxon>Dikarya</taxon>
        <taxon>Ascomycota</taxon>
        <taxon>Pezizomycotina</taxon>
        <taxon>Sordariomycetes</taxon>
        <taxon>Sordariomycetidae</taxon>
        <taxon>Ophiostomatales</taxon>
        <taxon>Ophiostomataceae</taxon>
        <taxon>Sporothrix</taxon>
    </lineage>
</organism>
<keyword evidence="5" id="KW-0862">Zinc</keyword>
<dbReference type="InterPro" id="IPR034732">
    <property type="entry name" value="EPHD"/>
</dbReference>
<evidence type="ECO:0000256" key="2">
    <source>
        <dbReference type="ARBA" id="ARBA00012900"/>
    </source>
</evidence>
<feature type="region of interest" description="Disordered" evidence="7">
    <location>
        <begin position="180"/>
        <end position="227"/>
    </location>
</feature>
<feature type="compositionally biased region" description="Polar residues" evidence="7">
    <location>
        <begin position="1706"/>
        <end position="1718"/>
    </location>
</feature>
<feature type="domain" description="JmjC" evidence="9">
    <location>
        <begin position="553"/>
        <end position="716"/>
    </location>
</feature>
<keyword evidence="3" id="KW-0479">Metal-binding</keyword>
<comment type="caution">
    <text evidence="11">The sequence shown here is derived from an EMBL/GenBank/DDBJ whole genome shotgun (WGS) entry which is preliminary data.</text>
</comment>
<comment type="similarity">
    <text evidence="1">Belongs to the JHDM3 histone demethylase family.</text>
</comment>
<accession>A0ABR3YM91</accession>
<feature type="compositionally biased region" description="Low complexity" evidence="7">
    <location>
        <begin position="1317"/>
        <end position="1331"/>
    </location>
</feature>
<dbReference type="Gene3D" id="2.60.120.650">
    <property type="entry name" value="Cupin"/>
    <property type="match status" value="2"/>
</dbReference>
<dbReference type="Proteomes" id="UP001583186">
    <property type="component" value="Unassembled WGS sequence"/>
</dbReference>
<feature type="compositionally biased region" description="Basic residues" evidence="7">
    <location>
        <begin position="366"/>
        <end position="375"/>
    </location>
</feature>
<feature type="compositionally biased region" description="Basic and acidic residues" evidence="7">
    <location>
        <begin position="326"/>
        <end position="338"/>
    </location>
</feature>
<dbReference type="Pfam" id="PF23258">
    <property type="entry name" value="DUF7072"/>
    <property type="match status" value="1"/>
</dbReference>
<evidence type="ECO:0000256" key="3">
    <source>
        <dbReference type="ARBA" id="ARBA00022723"/>
    </source>
</evidence>
<comment type="catalytic activity">
    <reaction evidence="6">
        <text>N(6),N(6),N(6)-trimethyl-L-lysyl(9)-[histone H3] + 2 2-oxoglutarate + 2 O2 = N(6)-methyl-L-lysyl(9)-[histone H3] + 2 formaldehyde + 2 succinate + 2 CO2</text>
        <dbReference type="Rhea" id="RHEA:60200"/>
        <dbReference type="Rhea" id="RHEA-COMP:15538"/>
        <dbReference type="Rhea" id="RHEA-COMP:15542"/>
        <dbReference type="ChEBI" id="CHEBI:15379"/>
        <dbReference type="ChEBI" id="CHEBI:16526"/>
        <dbReference type="ChEBI" id="CHEBI:16810"/>
        <dbReference type="ChEBI" id="CHEBI:16842"/>
        <dbReference type="ChEBI" id="CHEBI:30031"/>
        <dbReference type="ChEBI" id="CHEBI:61929"/>
        <dbReference type="ChEBI" id="CHEBI:61961"/>
        <dbReference type="EC" id="1.14.11.66"/>
    </reaction>
</comment>
<feature type="compositionally biased region" description="Basic residues" evidence="7">
    <location>
        <begin position="1357"/>
        <end position="1366"/>
    </location>
</feature>
<dbReference type="Gene3D" id="3.30.40.10">
    <property type="entry name" value="Zinc/RING finger domain, C3HC4 (zinc finger)"/>
    <property type="match status" value="1"/>
</dbReference>
<reference evidence="11 12" key="1">
    <citation type="journal article" date="2024" name="IMA Fungus">
        <title>IMA Genome - F19 : A genome assembly and annotation guide to empower mycologists, including annotated draft genome sequences of Ceratocystis pirilliformis, Diaporthe australafricana, Fusarium ophioides, Paecilomyces lecythidis, and Sporothrix stenoceras.</title>
        <authorList>
            <person name="Aylward J."/>
            <person name="Wilson A.M."/>
            <person name="Visagie C.M."/>
            <person name="Spraker J."/>
            <person name="Barnes I."/>
            <person name="Buitendag C."/>
            <person name="Ceriani C."/>
            <person name="Del Mar Angel L."/>
            <person name="du Plessis D."/>
            <person name="Fuchs T."/>
            <person name="Gasser K."/>
            <person name="Kramer D."/>
            <person name="Li W."/>
            <person name="Munsamy K."/>
            <person name="Piso A."/>
            <person name="Price J.L."/>
            <person name="Sonnekus B."/>
            <person name="Thomas C."/>
            <person name="van der Nest A."/>
            <person name="van Dijk A."/>
            <person name="van Heerden A."/>
            <person name="van Vuuren N."/>
            <person name="Yilmaz N."/>
            <person name="Duong T.A."/>
            <person name="van der Merwe N.A."/>
            <person name="Wingfield M.J."/>
            <person name="Wingfield B.D."/>
        </authorList>
    </citation>
    <scope>NUCLEOTIDE SEQUENCE [LARGE SCALE GENOMIC DNA]</scope>
    <source>
        <strain evidence="11 12">CMW 5346</strain>
    </source>
</reference>
<dbReference type="Pfam" id="PF02373">
    <property type="entry name" value="JmjC"/>
    <property type="match status" value="1"/>
</dbReference>
<feature type="compositionally biased region" description="Low complexity" evidence="7">
    <location>
        <begin position="1436"/>
        <end position="1446"/>
    </location>
</feature>
<feature type="region of interest" description="Disordered" evidence="7">
    <location>
        <begin position="738"/>
        <end position="808"/>
    </location>
</feature>
<feature type="compositionally biased region" description="Polar residues" evidence="7">
    <location>
        <begin position="480"/>
        <end position="489"/>
    </location>
</feature>
<feature type="compositionally biased region" description="Acidic residues" evidence="7">
    <location>
        <begin position="739"/>
        <end position="766"/>
    </location>
</feature>
<feature type="compositionally biased region" description="Low complexity" evidence="7">
    <location>
        <begin position="1518"/>
        <end position="1528"/>
    </location>
</feature>
<dbReference type="PROSITE" id="PS51805">
    <property type="entry name" value="EPHD"/>
    <property type="match status" value="1"/>
</dbReference>
<proteinExistence type="inferred from homology"/>
<feature type="compositionally biased region" description="Acidic residues" evidence="7">
    <location>
        <begin position="209"/>
        <end position="218"/>
    </location>
</feature>
<evidence type="ECO:0000259" key="8">
    <source>
        <dbReference type="PROSITE" id="PS51183"/>
    </source>
</evidence>
<feature type="compositionally biased region" description="Polar residues" evidence="7">
    <location>
        <begin position="58"/>
        <end position="67"/>
    </location>
</feature>
<gene>
    <name evidence="11" type="ORF">Sste5346_009219</name>
</gene>
<feature type="domain" description="PHD-type" evidence="10">
    <location>
        <begin position="835"/>
        <end position="943"/>
    </location>
</feature>
<evidence type="ECO:0000256" key="6">
    <source>
        <dbReference type="ARBA" id="ARBA00049349"/>
    </source>
</evidence>
<evidence type="ECO:0000313" key="11">
    <source>
        <dbReference type="EMBL" id="KAL1888952.1"/>
    </source>
</evidence>
<feature type="region of interest" description="Disordered" evidence="7">
    <location>
        <begin position="1501"/>
        <end position="1531"/>
    </location>
</feature>
<dbReference type="PROSITE" id="PS51183">
    <property type="entry name" value="JMJN"/>
    <property type="match status" value="1"/>
</dbReference>
<sequence>MSSKAISAHALGGEADTIAVASSLQPLDANVLASSTKAAAAASTATTTMPTTNPSAVNAENINPEQQASASASDNSLLPPPPPHRSHPSSSDRATTTTGLHSPPDSNNASKLDGSSDSELSDLDDEALAETFQSMQPETEDGDVDVDATLTSVTTPMATTAADTVYAASAVASDAAPTVFASAPEDSSTTPAPTEDDKPASADASAPAADDEDDIGEVEPDHFSGTVPVFRPTMHQFRDFKKFMGKIDKYGMKSGIVKIIPPQEWKDSLEPLDDLVKPIKVREPIKQDIMGSNGTYRQVNILHQRTYNLPQWRQLCDQSEHQPPARRGERRANADKPKPAPRARAAATATATSGGAASNASAKKGGAAKKGRGGRRGAGGRTQRHAADDDNASTVSEPRPMTPESQRGDDEKMVLDDDKTCVDSPQDTKHQSQHHDDREDADSTVMSSVEVEYPIKQEEDEDMADIPVAPRRMGFVRQGASANKTQSTSARRKYSKREGSAKIDEAAFKDWDYRMDVSDYTPERCEELERTYWKTLTYAQPLYGADLPGTLFSEKTDLWNLNNLPNLLDVLGTKVPGVNTAYLYLGMWKATFAWHLEDVDLYSINYLHFGAPKQWYSISQGDARRFEAAMKNIWPADAKACDQFLRHKAFLISPSHLQQHYNIRVNKCVSYPGEFVVTYPYGYHSGYNLGYNCAEAVNFALESWLPMGKIAKKCECAQAQDSVWVDVYEIERKLRGISTDDEEDLSDEDDEEEEDSEEEGDGDDVDSVAGLPTPPSGRLGGRRVKFPGSKKRKRTVRPSAKRRRALGEVDIDDADDDEGSRRLKKMRTRLWSGDSSPCCLCPNAFPDSELLPTDDGRDAHRLCASYLPEIRIETVDGKDVVKGVTDIQMPRMELRCLYCRLRKGVCLKCSHPKCTRSYHPTCAAAAGVFINEVDASSTSGESDSEHSHSHHSFEFTCRFQRSKRDRKLDSLALEKIERIRNAAAALQPGSICQMQLYRSDIFAGVVVENRPDEESVLVRIVPSGEEVEVSWKWLLVPDAADYRRLLKTNQADSASNKDLEGQQGQNASMCPTTGDVFVEGFTWKQFCDCEGTSFVPAPEQAKVDLDKANQLWHYLGKTSTDAKAQYTSDLANPVHDRKSNFLDSLPPVAIVTVPVNANPSPFVFTVPSTPVSVPNPHIQQVPGQTAGQSGIQPSTVEPRRSYSVIKPPYVPHTSPVVVASPAPPSITLASTAATAAPATTLASTVSPAAPTTATPTPAAIVPIPTPAPASAAPASAVPAPSAVAPATPASTAPVTATPALAPAPALATTPASAPTAVSAPASASVSPLTPLDGSANKIRKTSDGFVHPQQPASRTHQPGHRNRHRSASASQKAPFGPYFSMPKSGAASHKFPQIQHPNLSHGYATVSAGKPQAAGGAMSPPSGSTATTGGGNSVESSNLDPSSSNSSRRDSIIRGPNRVRKSSSGAASLAAAAAKLHKRSASSMSSVSSFGLGLGGGLRGLSRPSPHTNYIGPPPVPSSTASSPLLSAHNMNYNTRPGSSVSSYASYESIMGPGMSPHSPGGVDASPFIGSPGPQMGAFDFSTPSGSANGYQHPGIRPQFGAAWQQNFHAPLGSFAQEMDINFSPPSPMSTALGLPAGGLGAPANIVPGHQGSYLFSGPGNLGADSMLLGGSGGDFGGFGTISPPMIPESPMMSPTLEDTTPPDAGTTQSPAEQLKQQLRSISDSSLPSSYRLRCLHQPRRRHQSRSSLNRIFTSQLLDLSSNPT</sequence>
<dbReference type="SMART" id="SM00558">
    <property type="entry name" value="JmjC"/>
    <property type="match status" value="1"/>
</dbReference>
<evidence type="ECO:0000256" key="7">
    <source>
        <dbReference type="SAM" id="MobiDB-lite"/>
    </source>
</evidence>
<feature type="domain" description="JmjN" evidence="8">
    <location>
        <begin position="227"/>
        <end position="268"/>
    </location>
</feature>
<feature type="region of interest" description="Disordered" evidence="7">
    <location>
        <begin position="1267"/>
        <end position="1293"/>
    </location>
</feature>
<dbReference type="SMART" id="SM00545">
    <property type="entry name" value="JmjN"/>
    <property type="match status" value="1"/>
</dbReference>
<evidence type="ECO:0000259" key="9">
    <source>
        <dbReference type="PROSITE" id="PS51184"/>
    </source>
</evidence>
<dbReference type="PANTHER" id="PTHR10694">
    <property type="entry name" value="LYSINE-SPECIFIC DEMETHYLASE"/>
    <property type="match status" value="1"/>
</dbReference>
<feature type="compositionally biased region" description="Acidic residues" evidence="7">
    <location>
        <begin position="119"/>
        <end position="128"/>
    </location>
</feature>
<feature type="compositionally biased region" description="Basic and acidic residues" evidence="7">
    <location>
        <begin position="406"/>
        <end position="438"/>
    </location>
</feature>
<name>A0ABR3YM91_9PEZI</name>
<dbReference type="InterPro" id="IPR013083">
    <property type="entry name" value="Znf_RING/FYVE/PHD"/>
</dbReference>
<feature type="compositionally biased region" description="Basic residues" evidence="7">
    <location>
        <begin position="780"/>
        <end position="804"/>
    </location>
</feature>
<evidence type="ECO:0000256" key="1">
    <source>
        <dbReference type="ARBA" id="ARBA00009711"/>
    </source>
</evidence>
<feature type="region of interest" description="Disordered" evidence="7">
    <location>
        <begin position="1687"/>
        <end position="1725"/>
    </location>
</feature>
<dbReference type="SUPFAM" id="SSF51197">
    <property type="entry name" value="Clavaminate synthase-like"/>
    <property type="match status" value="1"/>
</dbReference>
<dbReference type="InterPro" id="IPR055500">
    <property type="entry name" value="DUF7072"/>
</dbReference>
<dbReference type="Pfam" id="PF13832">
    <property type="entry name" value="zf-HC5HC2H_2"/>
    <property type="match status" value="1"/>
</dbReference>
<dbReference type="CDD" id="cd15571">
    <property type="entry name" value="ePHD"/>
    <property type="match status" value="1"/>
</dbReference>
<evidence type="ECO:0000259" key="10">
    <source>
        <dbReference type="PROSITE" id="PS51805"/>
    </source>
</evidence>
<dbReference type="PANTHER" id="PTHR10694:SF7">
    <property type="entry name" value="[HISTONE H3]-TRIMETHYL-L-LYSINE(9) DEMETHYLASE"/>
    <property type="match status" value="1"/>
</dbReference>
<dbReference type="EMBL" id="JAWCUI010000082">
    <property type="protein sequence ID" value="KAL1888952.1"/>
    <property type="molecule type" value="Genomic_DNA"/>
</dbReference>
<feature type="compositionally biased region" description="Low complexity" evidence="7">
    <location>
        <begin position="68"/>
        <end position="77"/>
    </location>
</feature>
<keyword evidence="12" id="KW-1185">Reference proteome</keyword>
<keyword evidence="4" id="KW-0863">Zinc-finger</keyword>
<evidence type="ECO:0000256" key="4">
    <source>
        <dbReference type="ARBA" id="ARBA00022771"/>
    </source>
</evidence>
<feature type="compositionally biased region" description="Polar residues" evidence="7">
    <location>
        <begin position="95"/>
        <end position="110"/>
    </location>
</feature>
<feature type="region of interest" description="Disordered" evidence="7">
    <location>
        <begin position="1317"/>
        <end position="1465"/>
    </location>
</feature>